<dbReference type="EMBL" id="JACVHF010000021">
    <property type="protein sequence ID" value="MBC9785904.1"/>
    <property type="molecule type" value="Genomic_DNA"/>
</dbReference>
<sequence length="243" mass="26434">MPIINAFKSGVSVIDEATMNSILSLQPFSLVYDGTQVDSKAGTGVTQFDNASYDMAIYFTALNVTEISRIELDVFKAGNGADVTVEIRSGLVTDGSTEGTLLKKMVLPAEFIPTTKAYVSIPFDLTGLTSGARYWLVIRKSGDAMNYFRLNGEAATDANYPCYYRTGTGAWASTTAAHFKIFSGESGELKHGMYGSGFTTIEFSGEIIRKMYRYLPPAGTTQGGIRDVLTYTWNGEYLKRGGL</sequence>
<evidence type="ECO:0000313" key="1">
    <source>
        <dbReference type="EMBL" id="MBC9785904.1"/>
    </source>
</evidence>
<keyword evidence="2" id="KW-1185">Reference proteome</keyword>
<dbReference type="Proteomes" id="UP000617402">
    <property type="component" value="Unassembled WGS sequence"/>
</dbReference>
<accession>A0ABR7T7S0</accession>
<evidence type="ECO:0000313" key="2">
    <source>
        <dbReference type="Proteomes" id="UP000617402"/>
    </source>
</evidence>
<dbReference type="RefSeq" id="WP_188041338.1">
    <property type="nucleotide sequence ID" value="NZ_JACVHF010000021.1"/>
</dbReference>
<proteinExistence type="predicted"/>
<name>A0ABR7T7S0_HELCL</name>
<gene>
    <name evidence="1" type="ORF">H1S01_15570</name>
</gene>
<organism evidence="1 2">
    <name type="scientific">Heliobacterium chlorum</name>
    <dbReference type="NCBI Taxonomy" id="2698"/>
    <lineage>
        <taxon>Bacteria</taxon>
        <taxon>Bacillati</taxon>
        <taxon>Bacillota</taxon>
        <taxon>Clostridia</taxon>
        <taxon>Eubacteriales</taxon>
        <taxon>Heliobacteriaceae</taxon>
        <taxon>Heliobacterium</taxon>
    </lineage>
</organism>
<comment type="caution">
    <text evidence="1">The sequence shown here is derived from an EMBL/GenBank/DDBJ whole genome shotgun (WGS) entry which is preliminary data.</text>
</comment>
<reference evidence="1 2" key="1">
    <citation type="submission" date="2020-07" db="EMBL/GenBank/DDBJ databases">
        <title>Draft whole-genome sequence of Heliobacterium chlorum DSM 3682, type strain.</title>
        <authorList>
            <person name="Kyndt J.A."/>
            <person name="Meyer T.E."/>
            <person name="Imhoff J.F."/>
        </authorList>
    </citation>
    <scope>NUCLEOTIDE SEQUENCE [LARGE SCALE GENOMIC DNA]</scope>
    <source>
        <strain evidence="1 2">DSM 3682</strain>
    </source>
</reference>
<protein>
    <submittedName>
        <fullName evidence="1">Uncharacterized protein</fullName>
    </submittedName>
</protein>